<evidence type="ECO:0000256" key="2">
    <source>
        <dbReference type="ARBA" id="ARBA00022679"/>
    </source>
</evidence>
<dbReference type="Pfam" id="PF01144">
    <property type="entry name" value="CoA_trans"/>
    <property type="match status" value="1"/>
</dbReference>
<reference evidence="5 6" key="1">
    <citation type="submission" date="2016-10" db="EMBL/GenBank/DDBJ databases">
        <authorList>
            <person name="de Groot N.N."/>
        </authorList>
    </citation>
    <scope>NUCLEOTIDE SEQUENCE [LARGE SCALE GENOMIC DNA]</scope>
    <source>
        <strain evidence="5 6">DSM 16981</strain>
    </source>
</reference>
<keyword evidence="2 3" id="KW-0808">Transferase</keyword>
<dbReference type="SMART" id="SM00882">
    <property type="entry name" value="CoA_trans"/>
    <property type="match status" value="1"/>
</dbReference>
<dbReference type="SUPFAM" id="SSF100950">
    <property type="entry name" value="NagB/RpiA/CoA transferase-like"/>
    <property type="match status" value="2"/>
</dbReference>
<dbReference type="InterPro" id="IPR014388">
    <property type="entry name" value="3-oxoacid_CoA-transferase"/>
</dbReference>
<dbReference type="PIRSF" id="PIRSF000858">
    <property type="entry name" value="SCOT-t"/>
    <property type="match status" value="1"/>
</dbReference>
<keyword evidence="6" id="KW-1185">Reference proteome</keyword>
<dbReference type="GO" id="GO:0046952">
    <property type="term" value="P:ketone body catabolic process"/>
    <property type="evidence" value="ECO:0007669"/>
    <property type="project" value="InterPro"/>
</dbReference>
<dbReference type="STRING" id="349095.SAMN05660299_02226"/>
<dbReference type="RefSeq" id="WP_218118786.1">
    <property type="nucleotide sequence ID" value="NZ_FNHQ01000027.1"/>
</dbReference>
<dbReference type="InterPro" id="IPR004165">
    <property type="entry name" value="CoA_trans_fam_I"/>
</dbReference>
<dbReference type="AlphaFoldDB" id="A0A1G9Z5D7"/>
<dbReference type="PANTHER" id="PTHR43293">
    <property type="entry name" value="ACETATE COA-TRANSFERASE YDIF"/>
    <property type="match status" value="1"/>
</dbReference>
<dbReference type="PANTHER" id="PTHR43293:SF1">
    <property type="entry name" value="ACETATE COA-TRANSFERASE YDIF"/>
    <property type="match status" value="1"/>
</dbReference>
<proteinExistence type="inferred from homology"/>
<accession>A0A1G9Z5D7</accession>
<protein>
    <submittedName>
        <fullName evidence="5">Acyl CoA:acetate/3-ketoacid CoA transferase</fullName>
    </submittedName>
</protein>
<dbReference type="InterPro" id="IPR037171">
    <property type="entry name" value="NagB/RpiA_transferase-like"/>
</dbReference>
<name>A0A1G9Z5D7_9FIRM</name>
<organism evidence="5 6">
    <name type="scientific">Megasphaera paucivorans</name>
    <dbReference type="NCBI Taxonomy" id="349095"/>
    <lineage>
        <taxon>Bacteria</taxon>
        <taxon>Bacillati</taxon>
        <taxon>Bacillota</taxon>
        <taxon>Negativicutes</taxon>
        <taxon>Veillonellales</taxon>
        <taxon>Veillonellaceae</taxon>
        <taxon>Megasphaera</taxon>
    </lineage>
</organism>
<dbReference type="EMBL" id="FNHQ01000027">
    <property type="protein sequence ID" value="SDN15826.1"/>
    <property type="molecule type" value="Genomic_DNA"/>
</dbReference>
<sequence>MMARPEHIGTRVPILSAAEAVSYIEDGSCIGFCGAGGGIGESTQCILALRDRFAETGAPKNLTLWHATGLGDRGEQGMSPLALPGMVSRVYGGHWAQSPKLAELAEKNEIEAYNFPQGVMSQLLRVMAAGQPGMLSRVGIGTFIDPRMQGGRLNTCTTEKLLKIVVCNNQEYIYYPVIPIDVCMIRGTTADTEGYVSMEDEIAFLDTLAMAQAVHNNNGLVIVQVKRVVKKGSIHPKQVKLPGYLIDAIVVDPDQGQLYNGSDRFFSGDYIQEDDEITPLPLNQRKVVARRALMEISPGNVGNVGVGIADGIGLVAREEGIGDEFTLTVETGPVGGATAQGIYFGASINAKALMDMPSQFDFYGGGGLDVAYLSFAEVDQMGNVNVHKFNGKIVGTGGFVDICAGSKKIIFCGTLRAGGLKTSVGDGQISIDQEGKFEKFLPQLSAITFSGQEALKQGKKVFFITERAVFKLGKNGLILIEAAPGMDVQRDVIDKMGFVPKIAEHVKVMDPRIFCEAVMGIRQEFMIKHC</sequence>
<evidence type="ECO:0000313" key="5">
    <source>
        <dbReference type="EMBL" id="SDN15826.1"/>
    </source>
</evidence>
<evidence type="ECO:0000256" key="1">
    <source>
        <dbReference type="ARBA" id="ARBA00007154"/>
    </source>
</evidence>
<gene>
    <name evidence="5" type="ORF">SAMN05660299_02226</name>
</gene>
<dbReference type="Gene3D" id="3.40.1080.10">
    <property type="entry name" value="Glutaconate Coenzyme A-transferase"/>
    <property type="match status" value="2"/>
</dbReference>
<evidence type="ECO:0000256" key="3">
    <source>
        <dbReference type="PIRNR" id="PIRNR000858"/>
    </source>
</evidence>
<dbReference type="GO" id="GO:0008410">
    <property type="term" value="F:CoA-transferase activity"/>
    <property type="evidence" value="ECO:0007669"/>
    <property type="project" value="InterPro"/>
</dbReference>
<comment type="similarity">
    <text evidence="1 3">Belongs to the 3-oxoacid CoA-transferase family.</text>
</comment>
<evidence type="ECO:0000313" key="6">
    <source>
        <dbReference type="Proteomes" id="UP000199309"/>
    </source>
</evidence>
<dbReference type="Proteomes" id="UP000199309">
    <property type="component" value="Unassembled WGS sequence"/>
</dbReference>
<feature type="active site" description="5-glutamyl coenzyme A thioester intermediate" evidence="4">
    <location>
        <position position="330"/>
    </location>
</feature>
<evidence type="ECO:0000256" key="4">
    <source>
        <dbReference type="PIRSR" id="PIRSR000858-1"/>
    </source>
</evidence>